<dbReference type="GO" id="GO:0005886">
    <property type="term" value="C:plasma membrane"/>
    <property type="evidence" value="ECO:0007669"/>
    <property type="project" value="UniProtKB-SubCell"/>
</dbReference>
<dbReference type="PANTHER" id="PTHR30485">
    <property type="entry name" value="NI/FE-HYDROGENASE 1 B-TYPE CYTOCHROME SUBUNIT"/>
    <property type="match status" value="1"/>
</dbReference>
<dbReference type="InterPro" id="IPR018588">
    <property type="entry name" value="Dihaem_cytochrome-c"/>
</dbReference>
<dbReference type="GO" id="GO:0020037">
    <property type="term" value="F:heme binding"/>
    <property type="evidence" value="ECO:0007669"/>
    <property type="project" value="TreeGrafter"/>
</dbReference>
<sequence length="363" mass="42599">MTKSYIWTFVNRFLHILLIVTFLLSYLFSDFDNLFYYHALLGVLFFAIIAFRIIWGFVGTKYSLFKDFQFKGLAKYLFSILAIKEKHIGHNPASSIAIILMLILGILIFISGMLALGVEERAGFFAKLYFTYDVFSYIKDLHEFFVNFFVFVVVIHILGVLIDKFYNKADALDSMIHGYKNTNINESVSLNIFQKIFFASFLLFFIALFFYLLYPKNQIIGIKDLKYDFSYMQNEDYSIYQKECGSCHIAYVSYLLPKKAWNNIMNNLENHFGDDASLDEMDRKAILSFLEKNSMEEFNTKFKANLKNENVNEIAITNYNFYKRTHRKIPEEVFHSTKVKSRANCQNCHQFAQEGFFSKSQII</sequence>
<evidence type="ECO:0000256" key="4">
    <source>
        <dbReference type="ARBA" id="ARBA00022989"/>
    </source>
</evidence>
<keyword evidence="3 6" id="KW-0812">Transmembrane</keyword>
<dbReference type="Gene3D" id="1.20.950.20">
    <property type="entry name" value="Transmembrane di-heme cytochromes, Chain C"/>
    <property type="match status" value="1"/>
</dbReference>
<feature type="transmembrane region" description="Helical" evidence="6">
    <location>
        <begin position="96"/>
        <end position="118"/>
    </location>
</feature>
<dbReference type="InterPro" id="IPR051542">
    <property type="entry name" value="Hydrogenase_cytochrome"/>
</dbReference>
<evidence type="ECO:0000259" key="7">
    <source>
        <dbReference type="Pfam" id="PF01292"/>
    </source>
</evidence>
<dbReference type="RefSeq" id="WP_348518624.1">
    <property type="nucleotide sequence ID" value="NZ_CP155620.1"/>
</dbReference>
<accession>A0AAU7E745</accession>
<dbReference type="AlphaFoldDB" id="A0AAU7E745"/>
<evidence type="ECO:0000256" key="6">
    <source>
        <dbReference type="SAM" id="Phobius"/>
    </source>
</evidence>
<gene>
    <name evidence="8" type="ORF">AAH949_00180</name>
</gene>
<evidence type="ECO:0000256" key="1">
    <source>
        <dbReference type="ARBA" id="ARBA00004651"/>
    </source>
</evidence>
<keyword evidence="4 6" id="KW-1133">Transmembrane helix</keyword>
<reference evidence="8" key="1">
    <citation type="submission" date="2024-05" db="EMBL/GenBank/DDBJ databases">
        <title>Campylobacter coli isolated from environmental waters in Slovenia.</title>
        <authorList>
            <person name="Zautner A.E."/>
            <person name="Bunk B."/>
            <person name="Riedel T."/>
            <person name="Sproeer C."/>
        </authorList>
    </citation>
    <scope>NUCLEOTIDE SEQUENCE</scope>
    <source>
        <strain evidence="8">CCS1377</strain>
    </source>
</reference>
<protein>
    <submittedName>
        <fullName evidence="8">Cytochrome b/b6 domain-containing protein</fullName>
    </submittedName>
</protein>
<evidence type="ECO:0000313" key="8">
    <source>
        <dbReference type="EMBL" id="XBJ29295.1"/>
    </source>
</evidence>
<keyword evidence="2" id="KW-1003">Cell membrane</keyword>
<feature type="transmembrane region" description="Helical" evidence="6">
    <location>
        <begin position="12"/>
        <end position="29"/>
    </location>
</feature>
<organism evidence="8">
    <name type="scientific">Campylobacter sp. CCS1377</name>
    <dbReference type="NCBI Taxonomy" id="3158229"/>
    <lineage>
        <taxon>Bacteria</taxon>
        <taxon>Pseudomonadati</taxon>
        <taxon>Campylobacterota</taxon>
        <taxon>Epsilonproteobacteria</taxon>
        <taxon>Campylobacterales</taxon>
        <taxon>Campylobacteraceae</taxon>
        <taxon>Campylobacter</taxon>
    </lineage>
</organism>
<evidence type="ECO:0000256" key="5">
    <source>
        <dbReference type="ARBA" id="ARBA00023136"/>
    </source>
</evidence>
<dbReference type="PANTHER" id="PTHR30485:SF2">
    <property type="entry name" value="BLL0597 PROTEIN"/>
    <property type="match status" value="1"/>
</dbReference>
<evidence type="ECO:0000256" key="3">
    <source>
        <dbReference type="ARBA" id="ARBA00022692"/>
    </source>
</evidence>
<comment type="subcellular location">
    <subcellularLocation>
        <location evidence="1">Cell membrane</location>
        <topology evidence="1">Multi-pass membrane protein</topology>
    </subcellularLocation>
</comment>
<dbReference type="GO" id="GO:0009055">
    <property type="term" value="F:electron transfer activity"/>
    <property type="evidence" value="ECO:0007669"/>
    <property type="project" value="InterPro"/>
</dbReference>
<keyword evidence="5 6" id="KW-0472">Membrane</keyword>
<dbReference type="Pfam" id="PF01292">
    <property type="entry name" value="Ni_hydr_CYTB"/>
    <property type="match status" value="1"/>
</dbReference>
<dbReference type="InterPro" id="IPR016174">
    <property type="entry name" value="Di-haem_cyt_TM"/>
</dbReference>
<evidence type="ECO:0000256" key="2">
    <source>
        <dbReference type="ARBA" id="ARBA00022475"/>
    </source>
</evidence>
<feature type="transmembrane region" description="Helical" evidence="6">
    <location>
        <begin position="196"/>
        <end position="214"/>
    </location>
</feature>
<dbReference type="InterPro" id="IPR011577">
    <property type="entry name" value="Cyt_b561_bac/Ni-Hgenase"/>
</dbReference>
<name>A0AAU7E745_9BACT</name>
<feature type="transmembrane region" description="Helical" evidence="6">
    <location>
        <begin position="35"/>
        <end position="58"/>
    </location>
</feature>
<feature type="domain" description="Cytochrome b561 bacterial/Ni-hydrogenase" evidence="7">
    <location>
        <begin position="7"/>
        <end position="178"/>
    </location>
</feature>
<feature type="transmembrane region" description="Helical" evidence="6">
    <location>
        <begin position="144"/>
        <end position="162"/>
    </location>
</feature>
<dbReference type="GO" id="GO:0022904">
    <property type="term" value="P:respiratory electron transport chain"/>
    <property type="evidence" value="ECO:0007669"/>
    <property type="project" value="InterPro"/>
</dbReference>
<proteinExistence type="predicted"/>
<dbReference type="EMBL" id="CP155620">
    <property type="protein sequence ID" value="XBJ29295.1"/>
    <property type="molecule type" value="Genomic_DNA"/>
</dbReference>
<dbReference type="SUPFAM" id="SSF81342">
    <property type="entry name" value="Transmembrane di-heme cytochromes"/>
    <property type="match status" value="1"/>
</dbReference>
<dbReference type="Pfam" id="PF09626">
    <property type="entry name" value="DHC"/>
    <property type="match status" value="1"/>
</dbReference>